<evidence type="ECO:0000313" key="3">
    <source>
        <dbReference type="Proteomes" id="UP000176803"/>
    </source>
</evidence>
<feature type="transmembrane region" description="Helical" evidence="1">
    <location>
        <begin position="242"/>
        <end position="261"/>
    </location>
</feature>
<proteinExistence type="predicted"/>
<dbReference type="Proteomes" id="UP000176803">
    <property type="component" value="Unassembled WGS sequence"/>
</dbReference>
<keyword evidence="1" id="KW-0472">Membrane</keyword>
<evidence type="ECO:0008006" key="4">
    <source>
        <dbReference type="Google" id="ProtNLM"/>
    </source>
</evidence>
<reference evidence="2 3" key="1">
    <citation type="journal article" date="2016" name="Nat. Commun.">
        <title>Thousands of microbial genomes shed light on interconnected biogeochemical processes in an aquifer system.</title>
        <authorList>
            <person name="Anantharaman K."/>
            <person name="Brown C.T."/>
            <person name="Hug L.A."/>
            <person name="Sharon I."/>
            <person name="Castelle C.J."/>
            <person name="Probst A.J."/>
            <person name="Thomas B.C."/>
            <person name="Singh A."/>
            <person name="Wilkins M.J."/>
            <person name="Karaoz U."/>
            <person name="Brodie E.L."/>
            <person name="Williams K.H."/>
            <person name="Hubbard S.S."/>
            <person name="Banfield J.F."/>
        </authorList>
    </citation>
    <scope>NUCLEOTIDE SEQUENCE [LARGE SCALE GENOMIC DNA]</scope>
</reference>
<keyword evidence="1" id="KW-0812">Transmembrane</keyword>
<keyword evidence="1" id="KW-1133">Transmembrane helix</keyword>
<protein>
    <recommendedName>
        <fullName evidence="4">PPM-type phosphatase domain-containing protein</fullName>
    </recommendedName>
</protein>
<name>A0A1F7I3C3_9BACT</name>
<evidence type="ECO:0000256" key="1">
    <source>
        <dbReference type="SAM" id="Phobius"/>
    </source>
</evidence>
<comment type="caution">
    <text evidence="2">The sequence shown here is derived from an EMBL/GenBank/DDBJ whole genome shotgun (WGS) entry which is preliminary data.</text>
</comment>
<sequence length="597" mass="66858">MQINQGLYIGQDNEESYIGYIATDNIFLIIAVEDGFTKENGEKLIDTLKIRLAELSPVNLSSFEGVIGETILKFNIPLSFSLAAGYVSQDILYLKTAGEGEIFLRRGKDFVRLLSGDNRASGYVREYDCIIFSTKKIRALLGEVEEIKKLIGYKRPSDIANDLYSQELEETNGSIALFIEFTKKPADREITAMETPLPEGQISMSAPVISSPLGEGAPYRANWIKNVFAKLPFSGRGSKNPLLLGGVVIVFIILVWSVVFGHKRRVEAQLQAKIAHSREIIDKKLGEADQEAILNVSKAEGLIADAKNEAQKLQREIGKQKPQEVKIIMQVIQDQEDKIMKKEEKNYSEFYDLALENKDAQGNKMFLDQDVVAILDRKNTQVYVLSLAKKSIISYKAGELKEATIVLLSKDKVYFYVPSKGVYEFTDIAKVTKIIDQDSDWGKIIDGAMYGSNFYFLDQGKDEIYKYVPVEKGYSSKTSYFQTGQAINLAGATSLAIDSAIYVSLGDQIYRFTRGVDDRITTAFPDKDAVITKVYTNADFEKLAAWDKKKGTVYILSKDGVYERQIKSGIFTQADDITIFEGAIYILVGQKINKIDL</sequence>
<dbReference type="AlphaFoldDB" id="A0A1F7I3C3"/>
<evidence type="ECO:0000313" key="2">
    <source>
        <dbReference type="EMBL" id="OGK37889.1"/>
    </source>
</evidence>
<accession>A0A1F7I3C3</accession>
<organism evidence="2 3">
    <name type="scientific">Candidatus Roizmanbacteria bacterium RIFCSPHIGHO2_12_FULL_41_11</name>
    <dbReference type="NCBI Taxonomy" id="1802052"/>
    <lineage>
        <taxon>Bacteria</taxon>
        <taxon>Candidatus Roizmaniibacteriota</taxon>
    </lineage>
</organism>
<dbReference type="SUPFAM" id="SSF63825">
    <property type="entry name" value="YWTD domain"/>
    <property type="match status" value="1"/>
</dbReference>
<dbReference type="EMBL" id="MGAC01000028">
    <property type="protein sequence ID" value="OGK37889.1"/>
    <property type="molecule type" value="Genomic_DNA"/>
</dbReference>
<gene>
    <name evidence="2" type="ORF">A3F03_01595</name>
</gene>